<comment type="catalytic activity">
    <reaction evidence="4">
        <text>[protein]-peptidylproline (omega=180) = [protein]-peptidylproline (omega=0)</text>
        <dbReference type="Rhea" id="RHEA:16237"/>
        <dbReference type="Rhea" id="RHEA-COMP:10747"/>
        <dbReference type="Rhea" id="RHEA-COMP:10748"/>
        <dbReference type="ChEBI" id="CHEBI:83833"/>
        <dbReference type="ChEBI" id="CHEBI:83834"/>
        <dbReference type="EC" id="5.2.1.8"/>
    </reaction>
</comment>
<dbReference type="EMBL" id="AEIG01000016">
    <property type="protein sequence ID" value="EGG30369.1"/>
    <property type="molecule type" value="Genomic_DNA"/>
</dbReference>
<dbReference type="InterPro" id="IPR044665">
    <property type="entry name" value="E_coli_cyclophilin_A-like"/>
</dbReference>
<dbReference type="EC" id="5.2.1.8" evidence="4"/>
<evidence type="ECO:0000313" key="7">
    <source>
        <dbReference type="Proteomes" id="UP000005615"/>
    </source>
</evidence>
<organism evidence="6 7">
    <name type="scientific">Aequoribacter fuscus</name>
    <dbReference type="NCBI Taxonomy" id="2518989"/>
    <lineage>
        <taxon>Bacteria</taxon>
        <taxon>Pseudomonadati</taxon>
        <taxon>Pseudomonadota</taxon>
        <taxon>Gammaproteobacteria</taxon>
        <taxon>Cellvibrionales</taxon>
        <taxon>Halieaceae</taxon>
        <taxon>Aequoribacter</taxon>
    </lineage>
</organism>
<dbReference type="Proteomes" id="UP000005615">
    <property type="component" value="Unassembled WGS sequence"/>
</dbReference>
<dbReference type="eggNOG" id="COG0652">
    <property type="taxonomic scope" value="Bacteria"/>
</dbReference>
<evidence type="ECO:0000313" key="6">
    <source>
        <dbReference type="EMBL" id="EGG30369.1"/>
    </source>
</evidence>
<feature type="chain" id="PRO_5006524456" description="Peptidyl-prolyl cis-trans isomerase" evidence="4">
    <location>
        <begin position="28"/>
        <end position="205"/>
    </location>
</feature>
<evidence type="ECO:0000259" key="5">
    <source>
        <dbReference type="PROSITE" id="PS50072"/>
    </source>
</evidence>
<dbReference type="AlphaFoldDB" id="F3L003"/>
<dbReference type="PROSITE" id="PS00170">
    <property type="entry name" value="CSA_PPIASE_1"/>
    <property type="match status" value="1"/>
</dbReference>
<dbReference type="Gene3D" id="2.40.100.10">
    <property type="entry name" value="Cyclophilin-like"/>
    <property type="match status" value="1"/>
</dbReference>
<dbReference type="GO" id="GO:0006457">
    <property type="term" value="P:protein folding"/>
    <property type="evidence" value="ECO:0007669"/>
    <property type="project" value="InterPro"/>
</dbReference>
<reference evidence="6 7" key="1">
    <citation type="journal article" date="2011" name="J. Bacteriol.">
        <title>Genome sequence of strain IMCC3088, a proteorhodopsin-containing marine bacterium belonging to the OM60/NOR5 clade.</title>
        <authorList>
            <person name="Jang Y."/>
            <person name="Oh H.M."/>
            <person name="Kang I."/>
            <person name="Lee K."/>
            <person name="Yang S.J."/>
            <person name="Cho J.C."/>
        </authorList>
    </citation>
    <scope>NUCLEOTIDE SEQUENCE [LARGE SCALE GENOMIC DNA]</scope>
    <source>
        <strain evidence="6 7">IMCC3088</strain>
    </source>
</reference>
<dbReference type="PANTHER" id="PTHR43246">
    <property type="entry name" value="PEPTIDYL-PROLYL CIS-TRANS ISOMERASE CYP38, CHLOROPLASTIC"/>
    <property type="match status" value="1"/>
</dbReference>
<dbReference type="GO" id="GO:0003755">
    <property type="term" value="F:peptidyl-prolyl cis-trans isomerase activity"/>
    <property type="evidence" value="ECO:0007669"/>
    <property type="project" value="UniProtKB-UniRule"/>
</dbReference>
<comment type="similarity">
    <text evidence="1 4">Belongs to the cyclophilin-type PPIase family.</text>
</comment>
<dbReference type="Pfam" id="PF00160">
    <property type="entry name" value="Pro_isomerase"/>
    <property type="match status" value="1"/>
</dbReference>
<proteinExistence type="inferred from homology"/>
<dbReference type="STRING" id="2518989.IMCC3088_615"/>
<feature type="domain" description="PPIase cyclophilin-type" evidence="5">
    <location>
        <begin position="47"/>
        <end position="201"/>
    </location>
</feature>
<dbReference type="PROSITE" id="PS50072">
    <property type="entry name" value="CSA_PPIASE_2"/>
    <property type="match status" value="1"/>
</dbReference>
<evidence type="ECO:0000256" key="1">
    <source>
        <dbReference type="ARBA" id="ARBA00007365"/>
    </source>
</evidence>
<evidence type="ECO:0000256" key="2">
    <source>
        <dbReference type="ARBA" id="ARBA00023110"/>
    </source>
</evidence>
<evidence type="ECO:0000256" key="4">
    <source>
        <dbReference type="RuleBase" id="RU363019"/>
    </source>
</evidence>
<sequence>MMTPTARRWLGALSAIYLLITTNTLQAQECDEGDDPSPVVTLATSEGDITLCLFHRKAPITVENFLKYVESGHYEGSIFHRVINGFMIQAGGFDERYEPLPSDSPIVNEAKKSKLHNVRGTIAMARTDDPDSATDQFFINHRNNLRLDWAPGKAGYAVFGKVKDKLSMSTVDFIATAPIKNRGGAFTDSPTKPVVINKVTWVNKP</sequence>
<keyword evidence="4" id="KW-0732">Signal</keyword>
<protein>
    <recommendedName>
        <fullName evidence="4">Peptidyl-prolyl cis-trans isomerase</fullName>
        <shortName evidence="4">PPIase</shortName>
        <ecNumber evidence="4">5.2.1.8</ecNumber>
    </recommendedName>
</protein>
<keyword evidence="7" id="KW-1185">Reference proteome</keyword>
<name>F3L003_9GAMM</name>
<comment type="function">
    <text evidence="4">PPIases accelerate the folding of proteins. It catalyzes the cis-trans isomerization of proline imidic peptide bonds in oligopeptides.</text>
</comment>
<dbReference type="InterPro" id="IPR002130">
    <property type="entry name" value="Cyclophilin-type_PPIase_dom"/>
</dbReference>
<evidence type="ECO:0000256" key="3">
    <source>
        <dbReference type="ARBA" id="ARBA00023235"/>
    </source>
</evidence>
<keyword evidence="2 4" id="KW-0697">Rotamase</keyword>
<dbReference type="RefSeq" id="WP_009574998.1">
    <property type="nucleotide sequence ID" value="NZ_AEIG01000016.1"/>
</dbReference>
<gene>
    <name evidence="6" type="ORF">IMCC3088_615</name>
</gene>
<keyword evidence="3 4" id="KW-0413">Isomerase</keyword>
<dbReference type="InterPro" id="IPR029000">
    <property type="entry name" value="Cyclophilin-like_dom_sf"/>
</dbReference>
<accession>F3L003</accession>
<feature type="signal peptide" evidence="4">
    <location>
        <begin position="1"/>
        <end position="27"/>
    </location>
</feature>
<dbReference type="SUPFAM" id="SSF50891">
    <property type="entry name" value="Cyclophilin-like"/>
    <property type="match status" value="1"/>
</dbReference>
<comment type="caution">
    <text evidence="6">The sequence shown here is derived from an EMBL/GenBank/DDBJ whole genome shotgun (WGS) entry which is preliminary data.</text>
</comment>
<dbReference type="PRINTS" id="PR00153">
    <property type="entry name" value="CSAPPISMRASE"/>
</dbReference>
<dbReference type="InterPro" id="IPR020892">
    <property type="entry name" value="Cyclophilin-type_PPIase_CS"/>
</dbReference>